<dbReference type="InterPro" id="IPR036865">
    <property type="entry name" value="CRAL-TRIO_dom_sf"/>
</dbReference>
<feature type="region of interest" description="Disordered" evidence="1">
    <location>
        <begin position="165"/>
        <end position="193"/>
    </location>
</feature>
<proteinExistence type="predicted"/>
<organism evidence="3">
    <name type="scientific">Attheya septentrionalis</name>
    <dbReference type="NCBI Taxonomy" id="420275"/>
    <lineage>
        <taxon>Eukaryota</taxon>
        <taxon>Sar</taxon>
        <taxon>Stramenopiles</taxon>
        <taxon>Ochrophyta</taxon>
        <taxon>Bacillariophyta</taxon>
        <taxon>Coscinodiscophyceae</taxon>
        <taxon>Chaetocerotophycidae</taxon>
        <taxon>Chaetocerotales</taxon>
        <taxon>Attheyaceae</taxon>
        <taxon>Attheya</taxon>
    </lineage>
</organism>
<accession>A0A7S2XSG9</accession>
<dbReference type="PROSITE" id="PS50191">
    <property type="entry name" value="CRAL_TRIO"/>
    <property type="match status" value="1"/>
</dbReference>
<feature type="compositionally biased region" description="Basic and acidic residues" evidence="1">
    <location>
        <begin position="8"/>
        <end position="55"/>
    </location>
</feature>
<sequence>MEETSTSVKDKKEWLSGAFQKKELEPAEEMHMSHDLVAEKRKWLDEQKQKQKEAQTKGGDAGQVMSKDFIAEQRKWLEEQQQSKKTDSSANPADAVMTRDLVAEKMKWLDEFAKQHPENGSNGEGSVADRMKWLDGQMKKQQESVRKEDDTAITRHLVSDRMKWLDEQSQKEGATAAASSSSTAADAVESGKTGAGKGVFAQRMKWLQGKSAPPPPSVPTSPLAQINTENDDDDDDDDYMLPDDYEDLVYDEESEKKCREMVGALTKEELEHAAMSSYHYSLSEDKTKTEREKYAMTMAFRHLVVCFGDPVSALERMKKTIQFRVTMDVDGIRTCFYSKKENDETKATFNVYREKIEAQLETGKMFVMGYDTRGCSIMPMISRNADSVEPEWYIKAHIYTLERAIACSERSTKGADSKVNIIMDYNGHQLKHTPPLLQVRRLLHILRDHYPGQLHQITIMDAPFSFKAFYTLVYGFIDPFTKRLIRFITGDEQKTEELNAEKFWPDELMPFMHPIGKKTKPLDVKAYLTTIPFDRAFDEEVPKSLLHIE</sequence>
<feature type="compositionally biased region" description="Acidic residues" evidence="1">
    <location>
        <begin position="229"/>
        <end position="240"/>
    </location>
</feature>
<evidence type="ECO:0000256" key="1">
    <source>
        <dbReference type="SAM" id="MobiDB-lite"/>
    </source>
</evidence>
<feature type="domain" description="CRAL-TRIO" evidence="2">
    <location>
        <begin position="355"/>
        <end position="532"/>
    </location>
</feature>
<dbReference type="EMBL" id="HBHQ01024799">
    <property type="protein sequence ID" value="CAD9824882.1"/>
    <property type="molecule type" value="Transcribed_RNA"/>
</dbReference>
<dbReference type="PANTHER" id="PTHR45824">
    <property type="entry name" value="GH16843P"/>
    <property type="match status" value="1"/>
</dbReference>
<evidence type="ECO:0000313" key="3">
    <source>
        <dbReference type="EMBL" id="CAD9824882.1"/>
    </source>
</evidence>
<dbReference type="CDD" id="cd00170">
    <property type="entry name" value="SEC14"/>
    <property type="match status" value="1"/>
</dbReference>
<dbReference type="Gene3D" id="3.40.525.10">
    <property type="entry name" value="CRAL-TRIO lipid binding domain"/>
    <property type="match status" value="1"/>
</dbReference>
<dbReference type="Pfam" id="PF00650">
    <property type="entry name" value="CRAL_TRIO"/>
    <property type="match status" value="1"/>
</dbReference>
<dbReference type="SMART" id="SM00516">
    <property type="entry name" value="SEC14"/>
    <property type="match status" value="1"/>
</dbReference>
<feature type="compositionally biased region" description="Low complexity" evidence="1">
    <location>
        <begin position="174"/>
        <end position="185"/>
    </location>
</feature>
<name>A0A7S2XSG9_9STRA</name>
<dbReference type="PANTHER" id="PTHR45824:SF29">
    <property type="entry name" value="GH16843P"/>
    <property type="match status" value="1"/>
</dbReference>
<dbReference type="AlphaFoldDB" id="A0A7S2XSG9"/>
<evidence type="ECO:0000259" key="2">
    <source>
        <dbReference type="PROSITE" id="PS50191"/>
    </source>
</evidence>
<protein>
    <recommendedName>
        <fullName evidence="2">CRAL-TRIO domain-containing protein</fullName>
    </recommendedName>
</protein>
<dbReference type="InterPro" id="IPR001251">
    <property type="entry name" value="CRAL-TRIO_dom"/>
</dbReference>
<feature type="region of interest" description="Disordered" evidence="1">
    <location>
        <begin position="1"/>
        <end position="95"/>
    </location>
</feature>
<feature type="compositionally biased region" description="Basic and acidic residues" evidence="1">
    <location>
        <begin position="69"/>
        <end position="87"/>
    </location>
</feature>
<reference evidence="3" key="1">
    <citation type="submission" date="2021-01" db="EMBL/GenBank/DDBJ databases">
        <authorList>
            <person name="Corre E."/>
            <person name="Pelletier E."/>
            <person name="Niang G."/>
            <person name="Scheremetjew M."/>
            <person name="Finn R."/>
            <person name="Kale V."/>
            <person name="Holt S."/>
            <person name="Cochrane G."/>
            <person name="Meng A."/>
            <person name="Brown T."/>
            <person name="Cohen L."/>
        </authorList>
    </citation>
    <scope>NUCLEOTIDE SEQUENCE</scope>
    <source>
        <strain evidence="3">CCMP2084</strain>
    </source>
</reference>
<dbReference type="InterPro" id="IPR052578">
    <property type="entry name" value="PI_Transfer_CRAL-TRIO"/>
</dbReference>
<feature type="region of interest" description="Disordered" evidence="1">
    <location>
        <begin position="208"/>
        <end position="240"/>
    </location>
</feature>
<gene>
    <name evidence="3" type="ORF">ASEP1449_LOCUS16716</name>
</gene>
<dbReference type="GO" id="GO:0008526">
    <property type="term" value="F:phosphatidylinositol transfer activity"/>
    <property type="evidence" value="ECO:0007669"/>
    <property type="project" value="TreeGrafter"/>
</dbReference>
<dbReference type="SUPFAM" id="SSF52087">
    <property type="entry name" value="CRAL/TRIO domain"/>
    <property type="match status" value="1"/>
</dbReference>